<feature type="binding site" evidence="8">
    <location>
        <position position="183"/>
    </location>
    <ligand>
        <name>Zn(2+)</name>
        <dbReference type="ChEBI" id="CHEBI:29105"/>
    </ligand>
</feature>
<feature type="binding site" evidence="7">
    <location>
        <position position="128"/>
    </location>
    <ligand>
        <name>substrate</name>
    </ligand>
</feature>
<evidence type="ECO:0000256" key="7">
    <source>
        <dbReference type="PIRSR" id="PIRSR038994-2"/>
    </source>
</evidence>
<dbReference type="InterPro" id="IPR006680">
    <property type="entry name" value="Amidohydro-rel"/>
</dbReference>
<dbReference type="Proteomes" id="UP000054935">
    <property type="component" value="Unassembled WGS sequence"/>
</dbReference>
<dbReference type="PIRSF" id="PIRSF038994">
    <property type="entry name" value="NagA"/>
    <property type="match status" value="1"/>
</dbReference>
<dbReference type="PANTHER" id="PTHR11113:SF14">
    <property type="entry name" value="N-ACETYLGLUCOSAMINE-6-PHOSPHATE DEACETYLASE"/>
    <property type="match status" value="1"/>
</dbReference>
<evidence type="ECO:0000256" key="5">
    <source>
        <dbReference type="PIRNR" id="PIRNR038994"/>
    </source>
</evidence>
<evidence type="ECO:0000313" key="10">
    <source>
        <dbReference type="EMBL" id="CUH78541.1"/>
    </source>
</evidence>
<evidence type="ECO:0000256" key="6">
    <source>
        <dbReference type="PIRSR" id="PIRSR038994-1"/>
    </source>
</evidence>
<dbReference type="EC" id="3.5.1.25" evidence="10"/>
<dbReference type="PANTHER" id="PTHR11113">
    <property type="entry name" value="N-ACETYLGLUCOSAMINE-6-PHOSPHATE DEACETYLASE"/>
    <property type="match status" value="1"/>
</dbReference>
<feature type="active site" description="Proton donor/acceptor" evidence="6">
    <location>
        <position position="261"/>
    </location>
</feature>
<evidence type="ECO:0000313" key="11">
    <source>
        <dbReference type="Proteomes" id="UP000054935"/>
    </source>
</evidence>
<dbReference type="EMBL" id="CYSE01000003">
    <property type="protein sequence ID" value="CUH78541.1"/>
    <property type="molecule type" value="Genomic_DNA"/>
</dbReference>
<dbReference type="InterPro" id="IPR032466">
    <property type="entry name" value="Metal_Hydrolase"/>
</dbReference>
<proteinExistence type="inferred from homology"/>
<sequence>MGLKVTGARVFDGVRLTDGPVTVTQGRFGGAGGAEVVLDGGILMPGFVDLQVNGGDGVMFNDAPTAETLGRMAQAHARLGATTILPTLITAPREVVAQAIEAVASADIPGIAGLHLEGPHLALSRKGAHTAAYVRPMDLEDLAMLCDAAQRLPVLKVTVAPEVVTPDQIAALVQAGALVSLGHSDCTGAQALAAQAAGATCVTHLFNAMSQMGGRTPGLVGAALATPALRAGVIADLIHVDALSLKAALAAKPEGLFAVSDAMAVAGSDARAFHLDGRRVARHEGRLTLDDGTLAGADLDLATAVRNLLSIGVPEARALHMVTGAPGAVIGRGGRLDAGAPADFVWLDETYQLRRVWRAGQEITI</sequence>
<dbReference type="GO" id="GO:0006046">
    <property type="term" value="P:N-acetylglucosamine catabolic process"/>
    <property type="evidence" value="ECO:0007669"/>
    <property type="project" value="TreeGrafter"/>
</dbReference>
<reference evidence="10 11" key="1">
    <citation type="submission" date="2015-09" db="EMBL/GenBank/DDBJ databases">
        <authorList>
            <consortium name="Swine Surveillance"/>
        </authorList>
    </citation>
    <scope>NUCLEOTIDE SEQUENCE [LARGE SCALE GENOMIC DNA]</scope>
    <source>
        <strain evidence="10 11">CECT 7648</strain>
    </source>
</reference>
<keyword evidence="2 8" id="KW-0479">Metal-binding</keyword>
<dbReference type="AlphaFoldDB" id="A0A0P1GS94"/>
<dbReference type="GO" id="GO:0008448">
    <property type="term" value="F:N-acetylglucosamine-6-phosphate deacetylase activity"/>
    <property type="evidence" value="ECO:0007669"/>
    <property type="project" value="UniProtKB-EC"/>
</dbReference>
<dbReference type="InterPro" id="IPR011059">
    <property type="entry name" value="Metal-dep_hydrolase_composite"/>
</dbReference>
<dbReference type="Pfam" id="PF01979">
    <property type="entry name" value="Amidohydro_1"/>
    <property type="match status" value="1"/>
</dbReference>
<dbReference type="OrthoDB" id="9776488at2"/>
<protein>
    <submittedName>
        <fullName evidence="10">N-acetylglucosamine-6-phosphate deacetylase</fullName>
        <ecNumber evidence="10">3.5.1.25</ecNumber>
    </submittedName>
</protein>
<feature type="binding site" evidence="8">
    <location>
        <position position="117"/>
    </location>
    <ligand>
        <name>Zn(2+)</name>
        <dbReference type="ChEBI" id="CHEBI:29105"/>
    </ligand>
</feature>
<comment type="similarity">
    <text evidence="1 5">Belongs to the metallo-dependent hydrolases superfamily. NagA family.</text>
</comment>
<dbReference type="SUPFAM" id="SSF51556">
    <property type="entry name" value="Metallo-dependent hydrolases"/>
    <property type="match status" value="1"/>
</dbReference>
<dbReference type="NCBIfam" id="TIGR00221">
    <property type="entry name" value="nagA"/>
    <property type="match status" value="1"/>
</dbReference>
<dbReference type="RefSeq" id="WP_058247527.1">
    <property type="nucleotide sequence ID" value="NZ_CYSE01000003.1"/>
</dbReference>
<dbReference type="GO" id="GO:0046872">
    <property type="term" value="F:metal ion binding"/>
    <property type="evidence" value="ECO:0007669"/>
    <property type="project" value="UniProtKB-KW"/>
</dbReference>
<evidence type="ECO:0000256" key="1">
    <source>
        <dbReference type="ARBA" id="ARBA00010716"/>
    </source>
</evidence>
<dbReference type="InterPro" id="IPR003764">
    <property type="entry name" value="GlcNAc_6-P_deAcase"/>
</dbReference>
<feature type="binding site" evidence="8">
    <location>
        <position position="204"/>
    </location>
    <ligand>
        <name>Zn(2+)</name>
        <dbReference type="ChEBI" id="CHEBI:29105"/>
    </ligand>
</feature>
<evidence type="ECO:0000256" key="4">
    <source>
        <dbReference type="ARBA" id="ARBA00023277"/>
    </source>
</evidence>
<feature type="binding site" evidence="7">
    <location>
        <position position="239"/>
    </location>
    <ligand>
        <name>substrate</name>
    </ligand>
</feature>
<comment type="cofactor">
    <cofactor evidence="8">
        <name>a divalent metal cation</name>
        <dbReference type="ChEBI" id="CHEBI:60240"/>
    </cofactor>
    <text evidence="8">Binds 1 divalent metal cation per subunit.</text>
</comment>
<feature type="binding site" evidence="7">
    <location>
        <position position="215"/>
    </location>
    <ligand>
        <name>substrate</name>
    </ligand>
</feature>
<evidence type="ECO:0000259" key="9">
    <source>
        <dbReference type="Pfam" id="PF01979"/>
    </source>
</evidence>
<gene>
    <name evidence="10" type="primary">nagA</name>
    <name evidence="10" type="ORF">TRN7648_02028</name>
</gene>
<evidence type="ECO:0000256" key="8">
    <source>
        <dbReference type="PIRSR" id="PIRSR038994-3"/>
    </source>
</evidence>
<keyword evidence="4 5" id="KW-0119">Carbohydrate metabolism</keyword>
<accession>A0A0P1GS94</accession>
<organism evidence="10 11">
    <name type="scientific">Tropicibacter naphthalenivorans</name>
    <dbReference type="NCBI Taxonomy" id="441103"/>
    <lineage>
        <taxon>Bacteria</taxon>
        <taxon>Pseudomonadati</taxon>
        <taxon>Pseudomonadota</taxon>
        <taxon>Alphaproteobacteria</taxon>
        <taxon>Rhodobacterales</taxon>
        <taxon>Roseobacteraceae</taxon>
        <taxon>Tropicibacter</taxon>
    </lineage>
</organism>
<evidence type="ECO:0000256" key="2">
    <source>
        <dbReference type="ARBA" id="ARBA00022723"/>
    </source>
</evidence>
<dbReference type="STRING" id="441103.TRN7648_02028"/>
<feature type="binding site" evidence="7">
    <location>
        <begin position="294"/>
        <end position="296"/>
    </location>
    <ligand>
        <name>substrate</name>
    </ligand>
</feature>
<dbReference type="SUPFAM" id="SSF51338">
    <property type="entry name" value="Composite domain of metallo-dependent hydrolases"/>
    <property type="match status" value="1"/>
</dbReference>
<keyword evidence="11" id="KW-1185">Reference proteome</keyword>
<name>A0A0P1GS94_9RHOB</name>
<dbReference type="Gene3D" id="3.20.20.140">
    <property type="entry name" value="Metal-dependent hydrolases"/>
    <property type="match status" value="1"/>
</dbReference>
<keyword evidence="3 5" id="KW-0378">Hydrolase</keyword>
<feature type="binding site" evidence="7">
    <location>
        <begin position="207"/>
        <end position="208"/>
    </location>
    <ligand>
        <name>substrate</name>
    </ligand>
</feature>
<feature type="domain" description="Amidohydrolase-related" evidence="9">
    <location>
        <begin position="42"/>
        <end position="349"/>
    </location>
</feature>
<dbReference type="Gene3D" id="2.30.40.10">
    <property type="entry name" value="Urease, subunit C, domain 1"/>
    <property type="match status" value="1"/>
</dbReference>
<evidence type="ECO:0000256" key="3">
    <source>
        <dbReference type="ARBA" id="ARBA00022801"/>
    </source>
</evidence>